<dbReference type="Proteomes" id="UP001549921">
    <property type="component" value="Unassembled WGS sequence"/>
</dbReference>
<comment type="caution">
    <text evidence="3">The sequence shown here is derived from an EMBL/GenBank/DDBJ whole genome shotgun (WGS) entry which is preliminary data.</text>
</comment>
<reference evidence="3 4" key="1">
    <citation type="submission" date="2024-06" db="EMBL/GenBank/DDBJ databases">
        <title>A chromosome-level genome assembly of beet webworm, Loxostege sticticalis.</title>
        <authorList>
            <person name="Zhang Y."/>
        </authorList>
    </citation>
    <scope>NUCLEOTIDE SEQUENCE [LARGE SCALE GENOMIC DNA]</scope>
    <source>
        <strain evidence="3">AQ028</strain>
        <tissue evidence="3">Male pupae</tissue>
    </source>
</reference>
<evidence type="ECO:0000313" key="3">
    <source>
        <dbReference type="EMBL" id="KAL0820771.1"/>
    </source>
</evidence>
<feature type="chain" id="PRO_5044749556" description="Acyltransferase 3 domain-containing protein" evidence="2">
    <location>
        <begin position="18"/>
        <end position="583"/>
    </location>
</feature>
<feature type="transmembrane region" description="Helical" evidence="1">
    <location>
        <begin position="461"/>
        <end position="483"/>
    </location>
</feature>
<dbReference type="InterPro" id="IPR052728">
    <property type="entry name" value="O2_lipid_transport_reg"/>
</dbReference>
<evidence type="ECO:0008006" key="5">
    <source>
        <dbReference type="Google" id="ProtNLM"/>
    </source>
</evidence>
<proteinExistence type="predicted"/>
<sequence>MEMLLFCLVFLAHQVASVEVITRLSAEDYARMPPKFHLDRYSHCLHQPGGVYCTAHADVVADGPSELLDMMRGYSAYNLKHFNNTQLRYGLCMTRTCRQFYNGSAEPELEAAAEACLNDSLSQSHGLKTKVKEVGNKFLLSFSCRVNWKQLLAPPSPDPRAKALQSLNGVRFLTCLLIIFIHVPLPALIAIENPDFFEKSFDSTSFYILHNGHLITQSFFLMSGFLLAYNMQITTEKQPLTWKKYLKSIFLRFTRLAPLNFLALILTATWLRFTGHGPLWQEETAAEIDDCRNYWHYNVLFVNNLFDDSTCHIEAWSTASDFHLHILGLTVLLLTPSGARRRVALALLYAVGVLWPAYNIITMDLDGTYIARPETVLTYARNENTFHYVYKRTYANIPVFVIGMTFGFLVYDLQKRNVTTQDHTKYRYLYWLLVPVLLATLMVGGFAFLGDGPRASLPLRVLFAALARPLFGLTVMLIIFGAVNKVETLYRGVLEWRGFVPLAKLSYGVYTLHMTLVRYLAGTRTTLVHYSMLHAMHDYFGIAALSVALALVAHLVVEAPVTQLVKLACARAEKTVAKDTKTE</sequence>
<keyword evidence="2" id="KW-0732">Signal</keyword>
<dbReference type="PANTHER" id="PTHR11161:SF72">
    <property type="entry name" value="FI21449P1"/>
    <property type="match status" value="1"/>
</dbReference>
<keyword evidence="1" id="KW-1133">Transmembrane helix</keyword>
<feature type="transmembrane region" description="Helical" evidence="1">
    <location>
        <begin position="428"/>
        <end position="449"/>
    </location>
</feature>
<feature type="transmembrane region" description="Helical" evidence="1">
    <location>
        <begin position="170"/>
        <end position="191"/>
    </location>
</feature>
<feature type="transmembrane region" description="Helical" evidence="1">
    <location>
        <begin position="343"/>
        <end position="361"/>
    </location>
</feature>
<dbReference type="AlphaFoldDB" id="A0ABD0SQN9"/>
<organism evidence="3 4">
    <name type="scientific">Loxostege sticticalis</name>
    <name type="common">Beet webworm moth</name>
    <dbReference type="NCBI Taxonomy" id="481309"/>
    <lineage>
        <taxon>Eukaryota</taxon>
        <taxon>Metazoa</taxon>
        <taxon>Ecdysozoa</taxon>
        <taxon>Arthropoda</taxon>
        <taxon>Hexapoda</taxon>
        <taxon>Insecta</taxon>
        <taxon>Pterygota</taxon>
        <taxon>Neoptera</taxon>
        <taxon>Endopterygota</taxon>
        <taxon>Lepidoptera</taxon>
        <taxon>Glossata</taxon>
        <taxon>Ditrysia</taxon>
        <taxon>Pyraloidea</taxon>
        <taxon>Crambidae</taxon>
        <taxon>Pyraustinae</taxon>
        <taxon>Loxostege</taxon>
    </lineage>
</organism>
<dbReference type="PANTHER" id="PTHR11161">
    <property type="entry name" value="O-ACYLTRANSFERASE"/>
    <property type="match status" value="1"/>
</dbReference>
<name>A0ABD0SQN9_LOXSC</name>
<keyword evidence="1" id="KW-0472">Membrane</keyword>
<evidence type="ECO:0000313" key="4">
    <source>
        <dbReference type="Proteomes" id="UP001549921"/>
    </source>
</evidence>
<evidence type="ECO:0000256" key="1">
    <source>
        <dbReference type="SAM" id="Phobius"/>
    </source>
</evidence>
<dbReference type="EMBL" id="JBEDNZ010000019">
    <property type="protein sequence ID" value="KAL0820771.1"/>
    <property type="molecule type" value="Genomic_DNA"/>
</dbReference>
<feature type="transmembrane region" description="Helical" evidence="1">
    <location>
        <begin position="394"/>
        <end position="413"/>
    </location>
</feature>
<feature type="signal peptide" evidence="2">
    <location>
        <begin position="1"/>
        <end position="17"/>
    </location>
</feature>
<feature type="transmembrane region" description="Helical" evidence="1">
    <location>
        <begin position="539"/>
        <end position="557"/>
    </location>
</feature>
<accession>A0ABD0SQN9</accession>
<protein>
    <recommendedName>
        <fullName evidence="5">Acyltransferase 3 domain-containing protein</fullName>
    </recommendedName>
</protein>
<feature type="transmembrane region" description="Helical" evidence="1">
    <location>
        <begin position="249"/>
        <end position="271"/>
    </location>
</feature>
<feature type="transmembrane region" description="Helical" evidence="1">
    <location>
        <begin position="212"/>
        <end position="229"/>
    </location>
</feature>
<keyword evidence="1" id="KW-0812">Transmembrane</keyword>
<evidence type="ECO:0000256" key="2">
    <source>
        <dbReference type="SAM" id="SignalP"/>
    </source>
</evidence>
<gene>
    <name evidence="3" type="ORF">ABMA28_006590</name>
</gene>